<dbReference type="PANTHER" id="PTHR37534:SF46">
    <property type="entry name" value="ZN(II)2CYS6 TRANSCRIPTION FACTOR (EUROFUNG)"/>
    <property type="match status" value="1"/>
</dbReference>
<dbReference type="InterPro" id="IPR021858">
    <property type="entry name" value="Fun_TF"/>
</dbReference>
<gene>
    <name evidence="3" type="ORF">RDB_LOCUS142127</name>
</gene>
<protein>
    <recommendedName>
        <fullName evidence="5">Zn(2)-C6 fungal-type domain-containing protein</fullName>
    </recommendedName>
</protein>
<comment type="caution">
    <text evidence="3">The sequence shown here is derived from an EMBL/GenBank/DDBJ whole genome shotgun (WGS) entry which is preliminary data.</text>
</comment>
<evidence type="ECO:0008006" key="5">
    <source>
        <dbReference type="Google" id="ProtNLM"/>
    </source>
</evidence>
<dbReference type="PANTHER" id="PTHR37534">
    <property type="entry name" value="TRANSCRIPTIONAL ACTIVATOR PROTEIN UGA3"/>
    <property type="match status" value="1"/>
</dbReference>
<dbReference type="SUPFAM" id="SSF57701">
    <property type="entry name" value="Zn2/Cys6 DNA-binding domain"/>
    <property type="match status" value="1"/>
</dbReference>
<dbReference type="InterPro" id="IPR001138">
    <property type="entry name" value="Zn2Cys6_DnaBD"/>
</dbReference>
<dbReference type="Pfam" id="PF11951">
    <property type="entry name" value="Fungal_trans_2"/>
    <property type="match status" value="1"/>
</dbReference>
<dbReference type="GO" id="GO:0000981">
    <property type="term" value="F:DNA-binding transcription factor activity, RNA polymerase II-specific"/>
    <property type="evidence" value="ECO:0007669"/>
    <property type="project" value="InterPro"/>
</dbReference>
<sequence>MPPDLANPHRRKKCDEEKPQCRRCIKGDFQCLGYDSPADDCVSKSTHKAEVGFLRQPSHINITEDVMVASSTVLNHLIPLPQYTDEPGQSPEVHAPVQKFATFPSTLPRNFALDPITLEDATSFIMSQFVCLSQKLLFKPLSTPIEQGLLWRIEYSEFTRWSMYLSARVLKDMSNGINGQKYAGWIFRFCQRILESSSSAEPASSMDGRLGGLHDLAYLGFIVSGTAVGYSLFQRCTPTFLGLAGLFPDLWSDNSTIFILKAVRSRYEIIKFVVNDTIIAIILGIPPQLHYDTTPASNHGEPNRVLELVYGIPSEILFILAKVNAWRASRLMGEGLQNYNDQRDIERTLSSWTLVVEHTDEPIKDIARSAVQEAWRQAAMIYFYMGMRGVNSADPQVQKAVRQVVQLGNVIEPGSPLERHLLIPCVIVGIAARQEKHRATLRNKVISKSFLHEITTVLRISEFVVVLDHLWHGAGKGGNPVMWDDYVHSRCATIPIPY</sequence>
<dbReference type="Proteomes" id="UP000663846">
    <property type="component" value="Unassembled WGS sequence"/>
</dbReference>
<dbReference type="AlphaFoldDB" id="A0A8H3GFY1"/>
<evidence type="ECO:0000256" key="1">
    <source>
        <dbReference type="ARBA" id="ARBA00004123"/>
    </source>
</evidence>
<evidence type="ECO:0000313" key="3">
    <source>
        <dbReference type="EMBL" id="CAE6448624.1"/>
    </source>
</evidence>
<reference evidence="3" key="1">
    <citation type="submission" date="2021-01" db="EMBL/GenBank/DDBJ databases">
        <authorList>
            <person name="Kaushik A."/>
        </authorList>
    </citation>
    <scope>NUCLEOTIDE SEQUENCE</scope>
    <source>
        <strain evidence="3">AG1-1C</strain>
    </source>
</reference>
<dbReference type="EMBL" id="CAJMWS010000511">
    <property type="protein sequence ID" value="CAE6448624.1"/>
    <property type="molecule type" value="Genomic_DNA"/>
</dbReference>
<dbReference type="GO" id="GO:0008270">
    <property type="term" value="F:zinc ion binding"/>
    <property type="evidence" value="ECO:0007669"/>
    <property type="project" value="InterPro"/>
</dbReference>
<name>A0A8H3GFY1_9AGAM</name>
<keyword evidence="2" id="KW-0539">Nucleus</keyword>
<dbReference type="CDD" id="cd00067">
    <property type="entry name" value="GAL4"/>
    <property type="match status" value="1"/>
</dbReference>
<evidence type="ECO:0000256" key="2">
    <source>
        <dbReference type="ARBA" id="ARBA00023242"/>
    </source>
</evidence>
<dbReference type="GO" id="GO:0005634">
    <property type="term" value="C:nucleus"/>
    <property type="evidence" value="ECO:0007669"/>
    <property type="project" value="UniProtKB-SubCell"/>
</dbReference>
<proteinExistence type="predicted"/>
<dbReference type="InterPro" id="IPR036864">
    <property type="entry name" value="Zn2-C6_fun-type_DNA-bd_sf"/>
</dbReference>
<evidence type="ECO:0000313" key="4">
    <source>
        <dbReference type="Proteomes" id="UP000663846"/>
    </source>
</evidence>
<accession>A0A8H3GFY1</accession>
<organism evidence="3 4">
    <name type="scientific">Rhizoctonia solani</name>
    <dbReference type="NCBI Taxonomy" id="456999"/>
    <lineage>
        <taxon>Eukaryota</taxon>
        <taxon>Fungi</taxon>
        <taxon>Dikarya</taxon>
        <taxon>Basidiomycota</taxon>
        <taxon>Agaricomycotina</taxon>
        <taxon>Agaricomycetes</taxon>
        <taxon>Cantharellales</taxon>
        <taxon>Ceratobasidiaceae</taxon>
        <taxon>Rhizoctonia</taxon>
    </lineage>
</organism>
<comment type="subcellular location">
    <subcellularLocation>
        <location evidence="1">Nucleus</location>
    </subcellularLocation>
</comment>